<name>A0A556TI25_BAGYA</name>
<dbReference type="OrthoDB" id="5959761at2759"/>
<evidence type="ECO:0000256" key="2">
    <source>
        <dbReference type="ARBA" id="ARBA00011836"/>
    </source>
</evidence>
<dbReference type="PANTHER" id="PTHR10279:SF6">
    <property type="entry name" value="ORNITHINE DECARBOXYLASE ANTIZYME 2"/>
    <property type="match status" value="1"/>
</dbReference>
<dbReference type="GO" id="GO:0008073">
    <property type="term" value="F:ornithine decarboxylase inhibitor activity"/>
    <property type="evidence" value="ECO:0007669"/>
    <property type="project" value="InterPro"/>
</dbReference>
<dbReference type="Pfam" id="PF02100">
    <property type="entry name" value="ODC_AZ"/>
    <property type="match status" value="1"/>
</dbReference>
<evidence type="ECO:0000256" key="3">
    <source>
        <dbReference type="ARBA" id="ARBA00022758"/>
    </source>
</evidence>
<keyword evidence="5" id="KW-1185">Reference proteome</keyword>
<evidence type="ECO:0000256" key="1">
    <source>
        <dbReference type="ARBA" id="ARBA00008796"/>
    </source>
</evidence>
<dbReference type="PANTHER" id="PTHR10279">
    <property type="entry name" value="ORNITHINE DECARBOXYLASE ANTIZYME"/>
    <property type="match status" value="1"/>
</dbReference>
<dbReference type="SUPFAM" id="SSF55729">
    <property type="entry name" value="Acyl-CoA N-acyltransferases (Nat)"/>
    <property type="match status" value="1"/>
</dbReference>
<comment type="caution">
    <text evidence="4">The sequence shown here is derived from an EMBL/GenBank/DDBJ whole genome shotgun (WGS) entry which is preliminary data.</text>
</comment>
<dbReference type="Proteomes" id="UP000319801">
    <property type="component" value="Unassembled WGS sequence"/>
</dbReference>
<dbReference type="InterPro" id="IPR016181">
    <property type="entry name" value="Acyl_CoA_acyltransferase"/>
</dbReference>
<dbReference type="EMBL" id="VCAZ01000001">
    <property type="protein sequence ID" value="TSK13498.1"/>
    <property type="molecule type" value="Genomic_DNA"/>
</dbReference>
<accession>A0A556TI25</accession>
<reference evidence="4 5" key="1">
    <citation type="journal article" date="2019" name="Genome Biol. Evol.">
        <title>Whole-Genome Sequencing of the Giant Devil Catfish, Bagarius yarrelli.</title>
        <authorList>
            <person name="Jiang W."/>
            <person name="Lv Y."/>
            <person name="Cheng L."/>
            <person name="Yang K."/>
            <person name="Chao B."/>
            <person name="Wang X."/>
            <person name="Li Y."/>
            <person name="Pan X."/>
            <person name="You X."/>
            <person name="Zhang Y."/>
            <person name="Yang J."/>
            <person name="Li J."/>
            <person name="Zhang X."/>
            <person name="Liu S."/>
            <person name="Sun C."/>
            <person name="Yang J."/>
            <person name="Shi Q."/>
        </authorList>
    </citation>
    <scope>NUCLEOTIDE SEQUENCE [LARGE SCALE GENOMIC DNA]</scope>
    <source>
        <strain evidence="4">JWS20170419001</strain>
        <tissue evidence="4">Muscle</tissue>
    </source>
</reference>
<evidence type="ECO:0000313" key="5">
    <source>
        <dbReference type="Proteomes" id="UP000319801"/>
    </source>
</evidence>
<dbReference type="AlphaFoldDB" id="A0A556TI25"/>
<sequence>MVPMLAHCHLSITLTLGINYNNIVTFPSQAQIRGDLVEDIYRPEGLEASITAQYEIFFSETAGPGTNIKELAVETCRVNLAYRRGRSGCESPGRTVKRAFLLSGAPDCTAPGSRLQGLCGAPDAPHPLTKIPSGRGTGRDLPPSVALHKDDRLTVTRSAAVGGTPSILHFQYKLSERRFSCWDTVLAANCLYLELPSGALLEGSKEGLTSLLEFAEESLKVSYVFLWFYKAREDRLSITKTFHYMGFEVVKPGHPLVPNRPDLFFMVYSMDSSSSSSDEE</sequence>
<dbReference type="GO" id="GO:0075523">
    <property type="term" value="P:viral translational frameshifting"/>
    <property type="evidence" value="ECO:0007669"/>
    <property type="project" value="UniProtKB-KW"/>
</dbReference>
<gene>
    <name evidence="4" type="ORF">Baya_0372</name>
</gene>
<organism evidence="4 5">
    <name type="scientific">Bagarius yarrelli</name>
    <name type="common">Goonch</name>
    <name type="synonym">Bagrus yarrelli</name>
    <dbReference type="NCBI Taxonomy" id="175774"/>
    <lineage>
        <taxon>Eukaryota</taxon>
        <taxon>Metazoa</taxon>
        <taxon>Chordata</taxon>
        <taxon>Craniata</taxon>
        <taxon>Vertebrata</taxon>
        <taxon>Euteleostomi</taxon>
        <taxon>Actinopterygii</taxon>
        <taxon>Neopterygii</taxon>
        <taxon>Teleostei</taxon>
        <taxon>Ostariophysi</taxon>
        <taxon>Siluriformes</taxon>
        <taxon>Sisoridae</taxon>
        <taxon>Sisorinae</taxon>
        <taxon>Bagarius</taxon>
    </lineage>
</organism>
<dbReference type="InterPro" id="IPR038581">
    <property type="entry name" value="ODC_AZ_sf"/>
</dbReference>
<dbReference type="FunFam" id="3.40.630.60:FF:000001">
    <property type="entry name" value="Ornithine decarboxylase antizyme 1"/>
    <property type="match status" value="1"/>
</dbReference>
<comment type="similarity">
    <text evidence="1">Belongs to the ODC antizyme family.</text>
</comment>
<dbReference type="GO" id="GO:0045732">
    <property type="term" value="P:positive regulation of protein catabolic process"/>
    <property type="evidence" value="ECO:0007669"/>
    <property type="project" value="TreeGrafter"/>
</dbReference>
<dbReference type="GO" id="GO:0005634">
    <property type="term" value="C:nucleus"/>
    <property type="evidence" value="ECO:0007669"/>
    <property type="project" value="TreeGrafter"/>
</dbReference>
<dbReference type="GO" id="GO:0005737">
    <property type="term" value="C:cytoplasm"/>
    <property type="evidence" value="ECO:0007669"/>
    <property type="project" value="TreeGrafter"/>
</dbReference>
<comment type="subunit">
    <text evidence="2">Interacts with ODC1 and thereby sterically blocks ODC homodimerization.</text>
</comment>
<evidence type="ECO:0000313" key="4">
    <source>
        <dbReference type="EMBL" id="TSK13498.1"/>
    </source>
</evidence>
<protein>
    <submittedName>
        <fullName evidence="4">Ornithine decarboxylase antizyme 2</fullName>
    </submittedName>
</protein>
<dbReference type="Gene3D" id="3.40.630.60">
    <property type="match status" value="1"/>
</dbReference>
<dbReference type="InterPro" id="IPR002993">
    <property type="entry name" value="ODC_AZ"/>
</dbReference>
<keyword evidence="3" id="KW-0688">Ribosomal frameshifting</keyword>
<proteinExistence type="inferred from homology"/>